<dbReference type="InterPro" id="IPR007110">
    <property type="entry name" value="Ig-like_dom"/>
</dbReference>
<dbReference type="PANTHER" id="PTHR45842:SF12">
    <property type="entry name" value="KEKKON 5, ISOFORM A"/>
    <property type="match status" value="1"/>
</dbReference>
<comment type="subcellular location">
    <subcellularLocation>
        <location evidence="1">Membrane</location>
        <topology evidence="1">Single-pass membrane protein</topology>
    </subcellularLocation>
</comment>
<accession>A0A3Q3GQG6</accession>
<keyword evidence="3 11" id="KW-0812">Transmembrane</keyword>
<protein>
    <submittedName>
        <fullName evidence="15">Leucine rich repeat and Ig domain containing 4a</fullName>
    </submittedName>
</protein>
<keyword evidence="6 11" id="KW-1133">Transmembrane helix</keyword>
<dbReference type="InterPro" id="IPR036179">
    <property type="entry name" value="Ig-like_dom_sf"/>
</dbReference>
<evidence type="ECO:0000259" key="13">
    <source>
        <dbReference type="PROSITE" id="PS50031"/>
    </source>
</evidence>
<dbReference type="InterPro" id="IPR001611">
    <property type="entry name" value="Leu-rich_rpt"/>
</dbReference>
<evidence type="ECO:0000256" key="10">
    <source>
        <dbReference type="ARBA" id="ARBA00023319"/>
    </source>
</evidence>
<dbReference type="STRING" id="56723.ENSLBEP00000035661"/>
<keyword evidence="16" id="KW-1185">Reference proteome</keyword>
<keyword evidence="2" id="KW-0433">Leucine-rich repeat</keyword>
<evidence type="ECO:0000256" key="4">
    <source>
        <dbReference type="ARBA" id="ARBA00022729"/>
    </source>
</evidence>
<keyword evidence="5" id="KW-0677">Repeat</keyword>
<keyword evidence="4 12" id="KW-0732">Signal</keyword>
<dbReference type="SMART" id="SM00408">
    <property type="entry name" value="IGc2"/>
    <property type="match status" value="1"/>
</dbReference>
<evidence type="ECO:0000256" key="3">
    <source>
        <dbReference type="ARBA" id="ARBA00022692"/>
    </source>
</evidence>
<evidence type="ECO:0000256" key="5">
    <source>
        <dbReference type="ARBA" id="ARBA00022737"/>
    </source>
</evidence>
<dbReference type="PANTHER" id="PTHR45842">
    <property type="entry name" value="SYNAPTIC ADHESION-LIKE MOLECULE SALM"/>
    <property type="match status" value="1"/>
</dbReference>
<dbReference type="InterPro" id="IPR013098">
    <property type="entry name" value="Ig_I-set"/>
</dbReference>
<dbReference type="SUPFAM" id="SSF48726">
    <property type="entry name" value="Immunoglobulin"/>
    <property type="match status" value="1"/>
</dbReference>
<dbReference type="Pfam" id="PF07679">
    <property type="entry name" value="I-set"/>
    <property type="match status" value="1"/>
</dbReference>
<evidence type="ECO:0000256" key="6">
    <source>
        <dbReference type="ARBA" id="ARBA00022989"/>
    </source>
</evidence>
<evidence type="ECO:0000256" key="11">
    <source>
        <dbReference type="SAM" id="Phobius"/>
    </source>
</evidence>
<feature type="domain" description="EH" evidence="13">
    <location>
        <begin position="444"/>
        <end position="500"/>
    </location>
</feature>
<keyword evidence="9" id="KW-0325">Glycoprotein</keyword>
<dbReference type="InterPro" id="IPR003599">
    <property type="entry name" value="Ig_sub"/>
</dbReference>
<evidence type="ECO:0000256" key="9">
    <source>
        <dbReference type="ARBA" id="ARBA00023180"/>
    </source>
</evidence>
<evidence type="ECO:0000313" key="16">
    <source>
        <dbReference type="Proteomes" id="UP000261660"/>
    </source>
</evidence>
<evidence type="ECO:0000256" key="2">
    <source>
        <dbReference type="ARBA" id="ARBA00022614"/>
    </source>
</evidence>
<evidence type="ECO:0000313" key="15">
    <source>
        <dbReference type="Ensembl" id="ENSLBEP00000035661.1"/>
    </source>
</evidence>
<feature type="transmembrane region" description="Helical" evidence="11">
    <location>
        <begin position="507"/>
        <end position="539"/>
    </location>
</feature>
<dbReference type="PROSITE" id="PS50031">
    <property type="entry name" value="EH"/>
    <property type="match status" value="1"/>
</dbReference>
<dbReference type="InterPro" id="IPR050467">
    <property type="entry name" value="LRFN"/>
</dbReference>
<evidence type="ECO:0000256" key="7">
    <source>
        <dbReference type="ARBA" id="ARBA00023136"/>
    </source>
</evidence>
<name>A0A3Q3GQG6_9LABR</name>
<dbReference type="Ensembl" id="ENSLBET00000037166.1">
    <property type="protein sequence ID" value="ENSLBEP00000035661.1"/>
    <property type="gene ID" value="ENSLBEG00000026746.1"/>
</dbReference>
<keyword evidence="10" id="KW-0393">Immunoglobulin domain</keyword>
<keyword evidence="8" id="KW-1015">Disulfide bond</keyword>
<dbReference type="Proteomes" id="UP000261660">
    <property type="component" value="Unplaced"/>
</dbReference>
<feature type="signal peptide" evidence="12">
    <location>
        <begin position="1"/>
        <end position="28"/>
    </location>
</feature>
<feature type="domain" description="Ig-like" evidence="14">
    <location>
        <begin position="402"/>
        <end position="490"/>
    </location>
</feature>
<dbReference type="Gene3D" id="2.60.40.10">
    <property type="entry name" value="Immunoglobulins"/>
    <property type="match status" value="1"/>
</dbReference>
<dbReference type="Gene3D" id="3.80.10.10">
    <property type="entry name" value="Ribonuclease Inhibitor"/>
    <property type="match status" value="1"/>
</dbReference>
<dbReference type="InterPro" id="IPR003598">
    <property type="entry name" value="Ig_sub2"/>
</dbReference>
<dbReference type="SMART" id="SM00409">
    <property type="entry name" value="IG"/>
    <property type="match status" value="1"/>
</dbReference>
<dbReference type="Pfam" id="PF13855">
    <property type="entry name" value="LRR_8"/>
    <property type="match status" value="2"/>
</dbReference>
<dbReference type="AlphaFoldDB" id="A0A3Q3GQG6"/>
<proteinExistence type="predicted"/>
<evidence type="ECO:0000259" key="14">
    <source>
        <dbReference type="PROSITE" id="PS50835"/>
    </source>
</evidence>
<evidence type="ECO:0000256" key="1">
    <source>
        <dbReference type="ARBA" id="ARBA00004167"/>
    </source>
</evidence>
<reference evidence="15" key="1">
    <citation type="submission" date="2025-08" db="UniProtKB">
        <authorList>
            <consortium name="Ensembl"/>
        </authorList>
    </citation>
    <scope>IDENTIFICATION</scope>
</reference>
<evidence type="ECO:0000256" key="12">
    <source>
        <dbReference type="SAM" id="SignalP"/>
    </source>
</evidence>
<dbReference type="InterPro" id="IPR003591">
    <property type="entry name" value="Leu-rich_rpt_typical-subtyp"/>
</dbReference>
<sequence length="581" mass="64150">SFASAKIAVHGWLCWGALYLLAAGVSLTSETRWPCPQPCRCNTVLLEANCSHRQLITVPDGLPKDAKLLNLTNNKIKALAQQQFQLLTHILHLDLSDNDLVLIEVEAFLGLQNLLTLHLARNHLKFIPVGAFAGLPKLKILDISSNDILVFLDFTFRDLPALQFLTAADNDVVFISSQAFSGLASLQELHLDGCNLTAVPTEALTQLGGLRSLYLYRLGLTTLLNYSFRHLERLKELVISDCPWLETLSGRSLFGLNLTSLTIQHANLSAVPYIPLHHLVYLVFLDLSFNPITYIHGNQLGDLLRLRELHLVGGSLLRIEIGAFRGLLYLSVAFQSVGTLRNLGLDNNPLACDCRLLWLVQIRPNLDLGGNSPICTASVHFHGLNFLDLGEDELPGVLTCRPARILTMKRQEVRVDQGHTVVFHCNAEGDPVPSVYWLNPQLKPVSSTGRIWALSNGSLEIRFAQPQDSGTYHCVASNAAGNSSLPASLQVRAFPKSFRHPSHLKGWFFPSGTLLIAVTIGLMSFFSSVSVCFIFMFFWSKSKGQIKHTATIAYVPRRAMSSSKGGAGNHTETSRFTMKLI</sequence>
<dbReference type="GeneTree" id="ENSGT00940000154996"/>
<dbReference type="SMART" id="SM00013">
    <property type="entry name" value="LRRNT"/>
    <property type="match status" value="1"/>
</dbReference>
<feature type="chain" id="PRO_5018716342" evidence="12">
    <location>
        <begin position="29"/>
        <end position="581"/>
    </location>
</feature>
<dbReference type="InParanoid" id="A0A3Q3GQG6"/>
<dbReference type="PROSITE" id="PS50835">
    <property type="entry name" value="IG_LIKE"/>
    <property type="match status" value="1"/>
</dbReference>
<dbReference type="InterPro" id="IPR032675">
    <property type="entry name" value="LRR_dom_sf"/>
</dbReference>
<dbReference type="GO" id="GO:0016020">
    <property type="term" value="C:membrane"/>
    <property type="evidence" value="ECO:0007669"/>
    <property type="project" value="UniProtKB-SubCell"/>
</dbReference>
<reference evidence="15" key="2">
    <citation type="submission" date="2025-09" db="UniProtKB">
        <authorList>
            <consortium name="Ensembl"/>
        </authorList>
    </citation>
    <scope>IDENTIFICATION</scope>
</reference>
<organism evidence="15 16">
    <name type="scientific">Labrus bergylta</name>
    <name type="common">ballan wrasse</name>
    <dbReference type="NCBI Taxonomy" id="56723"/>
    <lineage>
        <taxon>Eukaryota</taxon>
        <taxon>Metazoa</taxon>
        <taxon>Chordata</taxon>
        <taxon>Craniata</taxon>
        <taxon>Vertebrata</taxon>
        <taxon>Euteleostomi</taxon>
        <taxon>Actinopterygii</taxon>
        <taxon>Neopterygii</taxon>
        <taxon>Teleostei</taxon>
        <taxon>Neoteleostei</taxon>
        <taxon>Acanthomorphata</taxon>
        <taxon>Eupercaria</taxon>
        <taxon>Labriformes</taxon>
        <taxon>Labridae</taxon>
        <taxon>Labrus</taxon>
    </lineage>
</organism>
<dbReference type="InterPro" id="IPR000372">
    <property type="entry name" value="LRRNT"/>
</dbReference>
<dbReference type="InterPro" id="IPR013783">
    <property type="entry name" value="Ig-like_fold"/>
</dbReference>
<keyword evidence="7 11" id="KW-0472">Membrane</keyword>
<dbReference type="SMART" id="SM00369">
    <property type="entry name" value="LRR_TYP"/>
    <property type="match status" value="9"/>
</dbReference>
<evidence type="ECO:0000256" key="8">
    <source>
        <dbReference type="ARBA" id="ARBA00023157"/>
    </source>
</evidence>
<dbReference type="InterPro" id="IPR000261">
    <property type="entry name" value="EH_dom"/>
</dbReference>
<dbReference type="FunFam" id="2.60.40.10:FF:000076">
    <property type="entry name" value="Leucine-rich repeat and Ig domain-containing 4"/>
    <property type="match status" value="1"/>
</dbReference>
<dbReference type="SUPFAM" id="SSF52058">
    <property type="entry name" value="L domain-like"/>
    <property type="match status" value="1"/>
</dbReference>